<name>F4X4Q5_ACREC</name>
<accession>F4X4Q5</accession>
<evidence type="ECO:0000256" key="1">
    <source>
        <dbReference type="SAM" id="MobiDB-lite"/>
    </source>
</evidence>
<gene>
    <name evidence="2" type="ORF">G5I_13324</name>
</gene>
<dbReference type="AlphaFoldDB" id="F4X4Q5"/>
<reference evidence="2" key="1">
    <citation type="submission" date="2011-02" db="EMBL/GenBank/DDBJ databases">
        <title>The genome of the leaf-cutting ant Acromyrmex echinatior suggests key adaptations to social evolution and fungus farming.</title>
        <authorList>
            <person name="Nygaard S."/>
            <person name="Zhang G."/>
        </authorList>
    </citation>
    <scope>NUCLEOTIDE SEQUENCE</scope>
</reference>
<evidence type="ECO:0000313" key="3">
    <source>
        <dbReference type="Proteomes" id="UP000007755"/>
    </source>
</evidence>
<dbReference type="InParanoid" id="F4X4Q5"/>
<organism evidence="3">
    <name type="scientific">Acromyrmex echinatior</name>
    <name type="common">Panamanian leafcutter ant</name>
    <name type="synonym">Acromyrmex octospinosus echinatior</name>
    <dbReference type="NCBI Taxonomy" id="103372"/>
    <lineage>
        <taxon>Eukaryota</taxon>
        <taxon>Metazoa</taxon>
        <taxon>Ecdysozoa</taxon>
        <taxon>Arthropoda</taxon>
        <taxon>Hexapoda</taxon>
        <taxon>Insecta</taxon>
        <taxon>Pterygota</taxon>
        <taxon>Neoptera</taxon>
        <taxon>Endopterygota</taxon>
        <taxon>Hymenoptera</taxon>
        <taxon>Apocrita</taxon>
        <taxon>Aculeata</taxon>
        <taxon>Formicoidea</taxon>
        <taxon>Formicidae</taxon>
        <taxon>Myrmicinae</taxon>
        <taxon>Acromyrmex</taxon>
    </lineage>
</organism>
<protein>
    <submittedName>
        <fullName evidence="2">Uncharacterized protein</fullName>
    </submittedName>
</protein>
<dbReference type="EMBL" id="GL888673">
    <property type="protein sequence ID" value="EGI58573.1"/>
    <property type="molecule type" value="Genomic_DNA"/>
</dbReference>
<keyword evidence="3" id="KW-1185">Reference proteome</keyword>
<evidence type="ECO:0000313" key="2">
    <source>
        <dbReference type="EMBL" id="EGI58573.1"/>
    </source>
</evidence>
<sequence>MKLSRPEAKSVKRRMFSNISRLVTSLVGRALPSLHAVQIPRWKRLRDEMSSRVDYDVGKVAVRLKLGYLRRKRMLHDAGQRPHTPRTILGDDKLDPLCCGFMRAHGAIKGNKMRIVGSDKTMRKGSTRSSAHEKGL</sequence>
<proteinExistence type="predicted"/>
<feature type="region of interest" description="Disordered" evidence="1">
    <location>
        <begin position="117"/>
        <end position="136"/>
    </location>
</feature>
<dbReference type="Proteomes" id="UP000007755">
    <property type="component" value="Unassembled WGS sequence"/>
</dbReference>